<dbReference type="Pfam" id="PF01810">
    <property type="entry name" value="LysE"/>
    <property type="match status" value="1"/>
</dbReference>
<dbReference type="PANTHER" id="PTHR30086">
    <property type="entry name" value="ARGININE EXPORTER PROTEIN ARGO"/>
    <property type="match status" value="1"/>
</dbReference>
<feature type="transmembrane region" description="Helical" evidence="6">
    <location>
        <begin position="151"/>
        <end position="172"/>
    </location>
</feature>
<evidence type="ECO:0000256" key="5">
    <source>
        <dbReference type="ARBA" id="ARBA00023136"/>
    </source>
</evidence>
<feature type="transmembrane region" description="Helical" evidence="6">
    <location>
        <begin position="74"/>
        <end position="91"/>
    </location>
</feature>
<dbReference type="Proteomes" id="UP000306113">
    <property type="component" value="Unassembled WGS sequence"/>
</dbReference>
<evidence type="ECO:0000256" key="2">
    <source>
        <dbReference type="ARBA" id="ARBA00022475"/>
    </source>
</evidence>
<dbReference type="EMBL" id="SSMD01000002">
    <property type="protein sequence ID" value="THD75825.1"/>
    <property type="molecule type" value="Genomic_DNA"/>
</dbReference>
<comment type="caution">
    <text evidence="7">The sequence shown here is derived from an EMBL/GenBank/DDBJ whole genome shotgun (WGS) entry which is preliminary data.</text>
</comment>
<reference evidence="7 8" key="1">
    <citation type="submission" date="2019-04" db="EMBL/GenBank/DDBJ databases">
        <title>Draft genome sequence of Youngimonas vesicularis.</title>
        <authorList>
            <person name="Hameed A."/>
        </authorList>
    </citation>
    <scope>NUCLEOTIDE SEQUENCE [LARGE SCALE GENOMIC DNA]</scope>
    <source>
        <strain evidence="7 8">CC-AMW-E</strain>
    </source>
</reference>
<name>A0A4S3MB52_9RHOB</name>
<proteinExistence type="predicted"/>
<comment type="subcellular location">
    <subcellularLocation>
        <location evidence="1">Cell membrane</location>
        <topology evidence="1">Multi-pass membrane protein</topology>
    </subcellularLocation>
</comment>
<organism evidence="7 8">
    <name type="scientific">Thalassobius vesicularis</name>
    <dbReference type="NCBI Taxonomy" id="1294297"/>
    <lineage>
        <taxon>Bacteria</taxon>
        <taxon>Pseudomonadati</taxon>
        <taxon>Pseudomonadota</taxon>
        <taxon>Alphaproteobacteria</taxon>
        <taxon>Rhodobacterales</taxon>
        <taxon>Roseobacteraceae</taxon>
        <taxon>Thalassovita</taxon>
    </lineage>
</organism>
<gene>
    <name evidence="7" type="ORF">E7681_05055</name>
</gene>
<keyword evidence="4 6" id="KW-1133">Transmembrane helix</keyword>
<dbReference type="RefSeq" id="WP_136338187.1">
    <property type="nucleotide sequence ID" value="NZ_SSMD01000002.1"/>
</dbReference>
<dbReference type="GO" id="GO:0015171">
    <property type="term" value="F:amino acid transmembrane transporter activity"/>
    <property type="evidence" value="ECO:0007669"/>
    <property type="project" value="TreeGrafter"/>
</dbReference>
<accession>A0A4S3MB52</accession>
<sequence>MTLTSLMLFVPACFALNAAPGPNNLLSFSNASRLGFTRAVAGSVGRLPAFAAMIALVGLGMGMLLAASEAAFTVVAYAGAAYLAYVGWKLWRTPAPDAAAPVAPRDARLRALARQDFLIAIGNPKAIAIFTAFLPQFVDFNAPVAGQFVELGLWFLALELLAAALYSGLGWAMSSVLTPLRLHLLNRGVGGFLIASGLALVLSPRG</sequence>
<keyword evidence="8" id="KW-1185">Reference proteome</keyword>
<evidence type="ECO:0000256" key="6">
    <source>
        <dbReference type="SAM" id="Phobius"/>
    </source>
</evidence>
<keyword evidence="2" id="KW-1003">Cell membrane</keyword>
<evidence type="ECO:0000256" key="1">
    <source>
        <dbReference type="ARBA" id="ARBA00004651"/>
    </source>
</evidence>
<evidence type="ECO:0000256" key="4">
    <source>
        <dbReference type="ARBA" id="ARBA00022989"/>
    </source>
</evidence>
<evidence type="ECO:0000313" key="8">
    <source>
        <dbReference type="Proteomes" id="UP000306113"/>
    </source>
</evidence>
<dbReference type="PIRSF" id="PIRSF006324">
    <property type="entry name" value="LeuE"/>
    <property type="match status" value="1"/>
</dbReference>
<dbReference type="AlphaFoldDB" id="A0A4S3MB52"/>
<dbReference type="PANTHER" id="PTHR30086:SF20">
    <property type="entry name" value="ARGININE EXPORTER PROTEIN ARGO-RELATED"/>
    <property type="match status" value="1"/>
</dbReference>
<evidence type="ECO:0000256" key="3">
    <source>
        <dbReference type="ARBA" id="ARBA00022692"/>
    </source>
</evidence>
<keyword evidence="5 6" id="KW-0472">Membrane</keyword>
<keyword evidence="3 6" id="KW-0812">Transmembrane</keyword>
<dbReference type="InterPro" id="IPR001123">
    <property type="entry name" value="LeuE-type"/>
</dbReference>
<dbReference type="OrthoDB" id="9804822at2"/>
<evidence type="ECO:0000313" key="7">
    <source>
        <dbReference type="EMBL" id="THD75825.1"/>
    </source>
</evidence>
<feature type="transmembrane region" description="Helical" evidence="6">
    <location>
        <begin position="184"/>
        <end position="203"/>
    </location>
</feature>
<feature type="transmembrane region" description="Helical" evidence="6">
    <location>
        <begin position="47"/>
        <end position="67"/>
    </location>
</feature>
<protein>
    <submittedName>
        <fullName evidence="7">LysE family translocator</fullName>
    </submittedName>
</protein>
<dbReference type="GO" id="GO:0005886">
    <property type="term" value="C:plasma membrane"/>
    <property type="evidence" value="ECO:0007669"/>
    <property type="project" value="UniProtKB-SubCell"/>
</dbReference>